<keyword evidence="5" id="KW-1185">Reference proteome</keyword>
<gene>
    <name evidence="4" type="ORF">GSLYS_00018670001</name>
</gene>
<feature type="compositionally biased region" description="Polar residues" evidence="2">
    <location>
        <begin position="46"/>
        <end position="68"/>
    </location>
</feature>
<evidence type="ECO:0000256" key="3">
    <source>
        <dbReference type="SAM" id="Phobius"/>
    </source>
</evidence>
<evidence type="ECO:0000256" key="1">
    <source>
        <dbReference type="SAM" id="Coils"/>
    </source>
</evidence>
<keyword evidence="3" id="KW-0472">Membrane</keyword>
<comment type="caution">
    <text evidence="4">The sequence shown here is derived from an EMBL/GenBank/DDBJ whole genome shotgun (WGS) entry which is preliminary data.</text>
</comment>
<proteinExistence type="predicted"/>
<feature type="non-terminal residue" evidence="4">
    <location>
        <position position="1"/>
    </location>
</feature>
<keyword evidence="1" id="KW-0175">Coiled coil</keyword>
<dbReference type="Proteomes" id="UP001497497">
    <property type="component" value="Unassembled WGS sequence"/>
</dbReference>
<protein>
    <submittedName>
        <fullName evidence="4">Uncharacterized protein</fullName>
    </submittedName>
</protein>
<feature type="compositionally biased region" description="Basic and acidic residues" evidence="2">
    <location>
        <begin position="18"/>
        <end position="35"/>
    </location>
</feature>
<dbReference type="AlphaFoldDB" id="A0AAV2IE69"/>
<keyword evidence="3" id="KW-1133">Transmembrane helix</keyword>
<keyword evidence="3" id="KW-0812">Transmembrane</keyword>
<evidence type="ECO:0000313" key="4">
    <source>
        <dbReference type="EMBL" id="CAL1545187.1"/>
    </source>
</evidence>
<feature type="non-terminal residue" evidence="4">
    <location>
        <position position="206"/>
    </location>
</feature>
<feature type="coiled-coil region" evidence="1">
    <location>
        <begin position="158"/>
        <end position="192"/>
    </location>
</feature>
<feature type="region of interest" description="Disordered" evidence="2">
    <location>
        <begin position="17"/>
        <end position="113"/>
    </location>
</feature>
<reference evidence="4 5" key="1">
    <citation type="submission" date="2024-04" db="EMBL/GenBank/DDBJ databases">
        <authorList>
            <consortium name="Genoscope - CEA"/>
            <person name="William W."/>
        </authorList>
    </citation>
    <scope>NUCLEOTIDE SEQUENCE [LARGE SCALE GENOMIC DNA]</scope>
</reference>
<feature type="transmembrane region" description="Helical" evidence="3">
    <location>
        <begin position="134"/>
        <end position="158"/>
    </location>
</feature>
<name>A0AAV2IE69_LYMST</name>
<evidence type="ECO:0000313" key="5">
    <source>
        <dbReference type="Proteomes" id="UP001497497"/>
    </source>
</evidence>
<organism evidence="4 5">
    <name type="scientific">Lymnaea stagnalis</name>
    <name type="common">Great pond snail</name>
    <name type="synonym">Helix stagnalis</name>
    <dbReference type="NCBI Taxonomy" id="6523"/>
    <lineage>
        <taxon>Eukaryota</taxon>
        <taxon>Metazoa</taxon>
        <taxon>Spiralia</taxon>
        <taxon>Lophotrochozoa</taxon>
        <taxon>Mollusca</taxon>
        <taxon>Gastropoda</taxon>
        <taxon>Heterobranchia</taxon>
        <taxon>Euthyneura</taxon>
        <taxon>Panpulmonata</taxon>
        <taxon>Hygrophila</taxon>
        <taxon>Lymnaeoidea</taxon>
        <taxon>Lymnaeidae</taxon>
        <taxon>Lymnaea</taxon>
    </lineage>
</organism>
<evidence type="ECO:0000256" key="2">
    <source>
        <dbReference type="SAM" id="MobiDB-lite"/>
    </source>
</evidence>
<dbReference type="EMBL" id="CAXITT010000685">
    <property type="protein sequence ID" value="CAL1545187.1"/>
    <property type="molecule type" value="Genomic_DNA"/>
</dbReference>
<feature type="compositionally biased region" description="Low complexity" evidence="2">
    <location>
        <begin position="72"/>
        <end position="83"/>
    </location>
</feature>
<sequence length="206" mass="22918">YNKKSHLCSSKCVLRVPKSREKMAAPRGRDDERKILQKNWEGGGFESSSDAATLYSSKYTSTNSTDTPTLDGGSSPSSSSSSGKSRHKNVNSRTSWGSADTCGSPHRRDTWGSPHHVKAAAKVNGLEPRPCSKILLWIFACFALSLVALMAVFVVWTLMSYHSTISGLEARIQRLEEANGDYRDRIELVVNRRVDELLAKVRERER</sequence>
<accession>A0AAV2IE69</accession>